<comment type="caution">
    <text evidence="2">The sequence shown here is derived from an EMBL/GenBank/DDBJ whole genome shotgun (WGS) entry which is preliminary data.</text>
</comment>
<name>A0A8J3BUY2_9ACTN</name>
<evidence type="ECO:0000256" key="1">
    <source>
        <dbReference type="SAM" id="MobiDB-lite"/>
    </source>
</evidence>
<reference evidence="2" key="2">
    <citation type="submission" date="2020-09" db="EMBL/GenBank/DDBJ databases">
        <authorList>
            <person name="Sun Q."/>
            <person name="Zhou Y."/>
        </authorList>
    </citation>
    <scope>NUCLEOTIDE SEQUENCE</scope>
    <source>
        <strain evidence="2">CGMCC 4.7299</strain>
    </source>
</reference>
<keyword evidence="3" id="KW-1185">Reference proteome</keyword>
<proteinExistence type="predicted"/>
<evidence type="ECO:0000313" key="2">
    <source>
        <dbReference type="EMBL" id="GGK80117.1"/>
    </source>
</evidence>
<sequence>MADPPRRKTSREHTPRASRTVSAGPAAPQPDAPRLAPSSSGVPQVPDERSLSERRRESVRTAVEIARHRLRRGERLEAAELLDRCVRVLRQYQIDDAELAERLAYAHDRTTGNGPTSLKPEVLQRVIGWVTREELAAGRRALDEGRPVTAARCFAAADTIDPRGTRAALLHAQALQRVALRTISRGEAVAARTASGPEHRRLHAPAEDTGSLQRAERYLRRAVSLIARAGADPGLRDQSGVLGEMIENQLSRLMSRRSSTARMAAACACLVDYEAFVQHYHANRHSPLLNHDNLRSSVSALASRIYRLRSHSPAASAEGRLLTVLAAGIGELQRNLPS</sequence>
<gene>
    <name evidence="2" type="ORF">GCM10012284_12590</name>
</gene>
<evidence type="ECO:0000313" key="3">
    <source>
        <dbReference type="Proteomes" id="UP000656042"/>
    </source>
</evidence>
<dbReference type="Proteomes" id="UP000656042">
    <property type="component" value="Unassembled WGS sequence"/>
</dbReference>
<dbReference type="AlphaFoldDB" id="A0A8J3BUY2"/>
<organism evidence="2 3">
    <name type="scientific">Mangrovihabitans endophyticus</name>
    <dbReference type="NCBI Taxonomy" id="1751298"/>
    <lineage>
        <taxon>Bacteria</taxon>
        <taxon>Bacillati</taxon>
        <taxon>Actinomycetota</taxon>
        <taxon>Actinomycetes</taxon>
        <taxon>Micromonosporales</taxon>
        <taxon>Micromonosporaceae</taxon>
        <taxon>Mangrovihabitans</taxon>
    </lineage>
</organism>
<dbReference type="EMBL" id="BMMX01000003">
    <property type="protein sequence ID" value="GGK80117.1"/>
    <property type="molecule type" value="Genomic_DNA"/>
</dbReference>
<feature type="compositionally biased region" description="Basic and acidic residues" evidence="1">
    <location>
        <begin position="1"/>
        <end position="15"/>
    </location>
</feature>
<feature type="compositionally biased region" description="Basic and acidic residues" evidence="1">
    <location>
        <begin position="46"/>
        <end position="59"/>
    </location>
</feature>
<feature type="region of interest" description="Disordered" evidence="1">
    <location>
        <begin position="1"/>
        <end position="59"/>
    </location>
</feature>
<reference evidence="2" key="1">
    <citation type="journal article" date="2014" name="Int. J. Syst. Evol. Microbiol.">
        <title>Complete genome sequence of Corynebacterium casei LMG S-19264T (=DSM 44701T), isolated from a smear-ripened cheese.</title>
        <authorList>
            <consortium name="US DOE Joint Genome Institute (JGI-PGF)"/>
            <person name="Walter F."/>
            <person name="Albersmeier A."/>
            <person name="Kalinowski J."/>
            <person name="Ruckert C."/>
        </authorList>
    </citation>
    <scope>NUCLEOTIDE SEQUENCE</scope>
    <source>
        <strain evidence="2">CGMCC 4.7299</strain>
    </source>
</reference>
<accession>A0A8J3BUY2</accession>
<protein>
    <submittedName>
        <fullName evidence="2">Uncharacterized protein</fullName>
    </submittedName>
</protein>